<keyword evidence="10" id="KW-0443">Lipid metabolism</keyword>
<evidence type="ECO:0000256" key="3">
    <source>
        <dbReference type="ARBA" id="ARBA00022516"/>
    </source>
</evidence>
<keyword evidence="6" id="KW-0547">Nucleotide-binding</keyword>
<evidence type="ECO:0000256" key="1">
    <source>
        <dbReference type="ARBA" id="ARBA00001946"/>
    </source>
</evidence>
<organism evidence="17 18">
    <name type="scientific">Faecalibacillus intestinalis</name>
    <dbReference type="NCBI Taxonomy" id="1982626"/>
    <lineage>
        <taxon>Bacteria</taxon>
        <taxon>Bacillati</taxon>
        <taxon>Bacillota</taxon>
        <taxon>Erysipelotrichia</taxon>
        <taxon>Erysipelotrichales</taxon>
        <taxon>Coprobacillaceae</taxon>
        <taxon>Faecalibacillus</taxon>
    </lineage>
</organism>
<dbReference type="InterPro" id="IPR005218">
    <property type="entry name" value="Diacylglycerol/lipid_kinase"/>
</dbReference>
<dbReference type="PROSITE" id="PS50146">
    <property type="entry name" value="DAGK"/>
    <property type="match status" value="1"/>
</dbReference>
<dbReference type="EMBL" id="AP024085">
    <property type="protein sequence ID" value="BCL58664.1"/>
    <property type="molecule type" value="Genomic_DNA"/>
</dbReference>
<gene>
    <name evidence="17" type="ORF">C7U54_10065</name>
    <name evidence="14" type="ORF">Fi14EGH31_23760</name>
    <name evidence="15" type="ORF">LJD74_14060</name>
    <name evidence="16" type="ORF">NE542_11655</name>
</gene>
<evidence type="ECO:0000256" key="7">
    <source>
        <dbReference type="ARBA" id="ARBA00022777"/>
    </source>
</evidence>
<dbReference type="InterPro" id="IPR050187">
    <property type="entry name" value="Lipid_Phosphate_FormReg"/>
</dbReference>
<comment type="similarity">
    <text evidence="2">Belongs to the diacylglycerol/lipid kinase family.</text>
</comment>
<reference evidence="16" key="5">
    <citation type="submission" date="2022-06" db="EMBL/GenBank/DDBJ databases">
        <title>Isolation of gut microbiota from human fecal samples.</title>
        <authorList>
            <person name="Pamer E.G."/>
            <person name="Barat B."/>
            <person name="Waligurski E."/>
            <person name="Medina S."/>
            <person name="Paddock L."/>
            <person name="Mostad J."/>
        </authorList>
    </citation>
    <scope>NUCLEOTIDE SEQUENCE</scope>
    <source>
        <strain evidence="16">DFI.6.24</strain>
    </source>
</reference>
<reference evidence="17 18" key="1">
    <citation type="journal article" date="2019" name="Int. J. Syst. Evol. Microbiol.">
        <title>Faecalibacillus intestinalis gen. nov., sp. nov. and Faecalibacillus faecis sp. nov., isolated from human faeces.</title>
        <authorList>
            <person name="Seo B."/>
            <person name="Jeon K."/>
            <person name="Baek I."/>
            <person name="Lee Y.M."/>
            <person name="Baek K."/>
            <person name="Ko G."/>
        </authorList>
    </citation>
    <scope>NUCLEOTIDE SEQUENCE [LARGE SCALE GENOMIC DNA]</scope>
    <source>
        <strain evidence="17 18">SNUG30099</strain>
    </source>
</reference>
<keyword evidence="3" id="KW-0444">Lipid biosynthesis</keyword>
<dbReference type="InterPro" id="IPR045540">
    <property type="entry name" value="YegS/DAGK_C"/>
</dbReference>
<dbReference type="GeneID" id="70580816"/>
<feature type="domain" description="DAGKc" evidence="13">
    <location>
        <begin position="1"/>
        <end position="133"/>
    </location>
</feature>
<dbReference type="NCBIfam" id="TIGR00147">
    <property type="entry name" value="YegS/Rv2252/BmrU family lipid kinase"/>
    <property type="match status" value="1"/>
</dbReference>
<evidence type="ECO:0000256" key="9">
    <source>
        <dbReference type="ARBA" id="ARBA00022842"/>
    </source>
</evidence>
<evidence type="ECO:0000313" key="18">
    <source>
        <dbReference type="Proteomes" id="UP000240974"/>
    </source>
</evidence>
<evidence type="ECO:0000256" key="8">
    <source>
        <dbReference type="ARBA" id="ARBA00022840"/>
    </source>
</evidence>
<evidence type="ECO:0000313" key="15">
    <source>
        <dbReference type="EMBL" id="MCB8563113.1"/>
    </source>
</evidence>
<reference evidence="19" key="3">
    <citation type="submission" date="2020-09" db="EMBL/GenBank/DDBJ databases">
        <title>Complete genome sequencing of Faecalibacillus intestinalis strain 14EGH31.</title>
        <authorList>
            <person name="Sakamoto M."/>
            <person name="Murakami T."/>
            <person name="Mori H."/>
        </authorList>
    </citation>
    <scope>NUCLEOTIDE SEQUENCE [LARGE SCALE GENOMIC DNA]</scope>
    <source>
        <strain evidence="19">14EGH31</strain>
    </source>
</reference>
<dbReference type="Proteomes" id="UP001204814">
    <property type="component" value="Unassembled WGS sequence"/>
</dbReference>
<keyword evidence="18" id="KW-1185">Reference proteome</keyword>
<dbReference type="Proteomes" id="UP001197827">
    <property type="component" value="Unassembled WGS sequence"/>
</dbReference>
<dbReference type="GO" id="GO:0005524">
    <property type="term" value="F:ATP binding"/>
    <property type="evidence" value="ECO:0007669"/>
    <property type="project" value="UniProtKB-KW"/>
</dbReference>
<keyword evidence="9" id="KW-0460">Magnesium</keyword>
<protein>
    <submittedName>
        <fullName evidence="17">Diacylglycerol kinase</fullName>
    </submittedName>
    <submittedName>
        <fullName evidence="15">YegS/Rv2252/BmrU family lipid kinase</fullName>
    </submittedName>
</protein>
<dbReference type="PANTHER" id="PTHR12358:SF106">
    <property type="entry name" value="LIPID KINASE YEGS"/>
    <property type="match status" value="1"/>
</dbReference>
<evidence type="ECO:0000256" key="5">
    <source>
        <dbReference type="ARBA" id="ARBA00022723"/>
    </source>
</evidence>
<evidence type="ECO:0000313" key="17">
    <source>
        <dbReference type="EMBL" id="PST39822.1"/>
    </source>
</evidence>
<evidence type="ECO:0000259" key="13">
    <source>
        <dbReference type="PROSITE" id="PS50146"/>
    </source>
</evidence>
<name>A0A2T3FX51_9FIRM</name>
<keyword evidence="7 17" id="KW-0418">Kinase</keyword>
<dbReference type="GO" id="GO:0008654">
    <property type="term" value="P:phospholipid biosynthetic process"/>
    <property type="evidence" value="ECO:0007669"/>
    <property type="project" value="UniProtKB-KW"/>
</dbReference>
<dbReference type="InterPro" id="IPR016064">
    <property type="entry name" value="NAD/diacylglycerol_kinase_sf"/>
</dbReference>
<keyword evidence="5" id="KW-0479">Metal-binding</keyword>
<dbReference type="Proteomes" id="UP000240974">
    <property type="component" value="Unassembled WGS sequence"/>
</dbReference>
<evidence type="ECO:0000256" key="12">
    <source>
        <dbReference type="ARBA" id="ARBA00023264"/>
    </source>
</evidence>
<evidence type="ECO:0000256" key="4">
    <source>
        <dbReference type="ARBA" id="ARBA00022679"/>
    </source>
</evidence>
<reference evidence="14" key="2">
    <citation type="journal article" date="2020" name="Microbiol. Resour. Announc.">
        <title>Complete Genome Sequence of Faecalibacillus intestinalis JCM 34082, Isolated from Feces from a Healthy Japanese Female.</title>
        <authorList>
            <person name="Sakamoto M."/>
            <person name="Ikeyama N."/>
            <person name="Toyoda A."/>
            <person name="Murakami T."/>
            <person name="Mori H."/>
            <person name="Ohkuma M."/>
        </authorList>
    </citation>
    <scope>NUCLEOTIDE SEQUENCE</scope>
    <source>
        <strain evidence="14">14EGH31</strain>
    </source>
</reference>
<dbReference type="InterPro" id="IPR017438">
    <property type="entry name" value="ATP-NAD_kinase_N"/>
</dbReference>
<dbReference type="GO" id="GO:0046872">
    <property type="term" value="F:metal ion binding"/>
    <property type="evidence" value="ECO:0007669"/>
    <property type="project" value="UniProtKB-KW"/>
</dbReference>
<sequence length="299" mass="33633">MKRCLIIINPSSGKHIIQNKLDRIIGQLTLQNIVEHFEIFYTEKKDDAYYKAKDCDENQYDFIMSVGGDGTLNEVISGMVDSHKKIPLCILAAGTVNDFANYLNIPSSVNGIVEMIKNFNVISSDVGKINDQYFINVAAAGMFSDISFVVSKEEKKKFGPLAYYFKGMTQLPQQLSTNLHLNVTVDNESFEEDAYMFAITNTNRVGGFDGIIPFADINDGKLDLVIVKRCSITDLIALIKDYRFGKHDKSPFIHYIQGQHIHITCDQDLTMDIDGEEGTHLPIDVHNLQKSIQLLVPLK</sequence>
<dbReference type="Proteomes" id="UP000593842">
    <property type="component" value="Chromosome"/>
</dbReference>
<dbReference type="Gene3D" id="3.40.50.10330">
    <property type="entry name" value="Probable inorganic polyphosphate/atp-NAD kinase, domain 1"/>
    <property type="match status" value="1"/>
</dbReference>
<evidence type="ECO:0000256" key="6">
    <source>
        <dbReference type="ARBA" id="ARBA00022741"/>
    </source>
</evidence>
<dbReference type="EMBL" id="JANGBO010000013">
    <property type="protein sequence ID" value="MCQ5062470.1"/>
    <property type="molecule type" value="Genomic_DNA"/>
</dbReference>
<dbReference type="Pfam" id="PF19279">
    <property type="entry name" value="YegS_C"/>
    <property type="match status" value="1"/>
</dbReference>
<keyword evidence="8" id="KW-0067">ATP-binding</keyword>
<dbReference type="Gene3D" id="2.60.200.40">
    <property type="match status" value="1"/>
</dbReference>
<keyword evidence="4" id="KW-0808">Transferase</keyword>
<evidence type="ECO:0000256" key="2">
    <source>
        <dbReference type="ARBA" id="ARBA00005983"/>
    </source>
</evidence>
<evidence type="ECO:0000313" key="16">
    <source>
        <dbReference type="EMBL" id="MCQ5062470.1"/>
    </source>
</evidence>
<dbReference type="RefSeq" id="WP_107030218.1">
    <property type="nucleotide sequence ID" value="NZ_AP024085.1"/>
</dbReference>
<keyword evidence="12" id="KW-1208">Phospholipid metabolism</keyword>
<keyword evidence="11" id="KW-0594">Phospholipid biosynthesis</keyword>
<comment type="cofactor">
    <cofactor evidence="1">
        <name>Mg(2+)</name>
        <dbReference type="ChEBI" id="CHEBI:18420"/>
    </cofactor>
</comment>
<dbReference type="SUPFAM" id="SSF111331">
    <property type="entry name" value="NAD kinase/diacylglycerol kinase-like"/>
    <property type="match status" value="1"/>
</dbReference>
<evidence type="ECO:0000256" key="10">
    <source>
        <dbReference type="ARBA" id="ARBA00023098"/>
    </source>
</evidence>
<dbReference type="EMBL" id="JAJDKQ010000043">
    <property type="protein sequence ID" value="MCB8563113.1"/>
    <property type="molecule type" value="Genomic_DNA"/>
</dbReference>
<evidence type="ECO:0000313" key="14">
    <source>
        <dbReference type="EMBL" id="BCL58664.1"/>
    </source>
</evidence>
<dbReference type="KEGG" id="fit:Fi14EGH31_23760"/>
<dbReference type="InterPro" id="IPR001206">
    <property type="entry name" value="Diacylglycerol_kinase_cat_dom"/>
</dbReference>
<reference evidence="15" key="4">
    <citation type="submission" date="2021-10" db="EMBL/GenBank/DDBJ databases">
        <title>Collection of gut derived symbiotic bacterial strains cultured from healthy donors.</title>
        <authorList>
            <person name="Lin H."/>
            <person name="Littmann E."/>
            <person name="Kohout C."/>
            <person name="Pamer E.G."/>
        </authorList>
    </citation>
    <scope>NUCLEOTIDE SEQUENCE</scope>
    <source>
        <strain evidence="15">DFI.5.2</strain>
    </source>
</reference>
<evidence type="ECO:0000256" key="11">
    <source>
        <dbReference type="ARBA" id="ARBA00023209"/>
    </source>
</evidence>
<dbReference type="EMBL" id="PYLQ01000015">
    <property type="protein sequence ID" value="PST39822.1"/>
    <property type="molecule type" value="Genomic_DNA"/>
</dbReference>
<accession>A0A2T3FX51</accession>
<dbReference type="Pfam" id="PF00781">
    <property type="entry name" value="DAGK_cat"/>
    <property type="match status" value="1"/>
</dbReference>
<dbReference type="SMART" id="SM00046">
    <property type="entry name" value="DAGKc"/>
    <property type="match status" value="1"/>
</dbReference>
<dbReference type="AlphaFoldDB" id="A0A2T3FX51"/>
<proteinExistence type="inferred from homology"/>
<dbReference type="GO" id="GO:0004143">
    <property type="term" value="F:ATP-dependent diacylglycerol kinase activity"/>
    <property type="evidence" value="ECO:0007669"/>
    <property type="project" value="TreeGrafter"/>
</dbReference>
<dbReference type="PANTHER" id="PTHR12358">
    <property type="entry name" value="SPHINGOSINE KINASE"/>
    <property type="match status" value="1"/>
</dbReference>
<evidence type="ECO:0000313" key="19">
    <source>
        <dbReference type="Proteomes" id="UP000593842"/>
    </source>
</evidence>
<dbReference type="GO" id="GO:0005886">
    <property type="term" value="C:plasma membrane"/>
    <property type="evidence" value="ECO:0007669"/>
    <property type="project" value="TreeGrafter"/>
</dbReference>